<evidence type="ECO:0000256" key="2">
    <source>
        <dbReference type="ARBA" id="ARBA00022605"/>
    </source>
</evidence>
<dbReference type="STRING" id="4829.A0A163K0R0"/>
<name>A0A163K0R0_ABSGL</name>
<reference evidence="9" key="1">
    <citation type="submission" date="2016-04" db="EMBL/GenBank/DDBJ databases">
        <authorList>
            <person name="Evans L.H."/>
            <person name="Alamgir A."/>
            <person name="Owens N."/>
            <person name="Weber N.D."/>
            <person name="Virtaneva K."/>
            <person name="Barbian K."/>
            <person name="Babar A."/>
            <person name="Rosenke K."/>
        </authorList>
    </citation>
    <scope>NUCLEOTIDE SEQUENCE [LARGE SCALE GENOMIC DNA]</scope>
    <source>
        <strain evidence="9">CBS 101.48</strain>
    </source>
</reference>
<dbReference type="PANTHER" id="PTHR43654:SF3">
    <property type="entry name" value="GLUTAMATE 5-KINASE"/>
    <property type="match status" value="1"/>
</dbReference>
<evidence type="ECO:0000256" key="6">
    <source>
        <dbReference type="ARBA" id="ARBA00022777"/>
    </source>
</evidence>
<dbReference type="Pfam" id="PF00696">
    <property type="entry name" value="AA_kinase"/>
    <property type="match status" value="1"/>
</dbReference>
<dbReference type="Pfam" id="PF01472">
    <property type="entry name" value="PUA"/>
    <property type="match status" value="1"/>
</dbReference>
<dbReference type="InterPro" id="IPR015947">
    <property type="entry name" value="PUA-like_sf"/>
</dbReference>
<evidence type="ECO:0000313" key="10">
    <source>
        <dbReference type="Proteomes" id="UP000078561"/>
    </source>
</evidence>
<evidence type="ECO:0000256" key="3">
    <source>
        <dbReference type="ARBA" id="ARBA00022650"/>
    </source>
</evidence>
<dbReference type="GO" id="GO:0003723">
    <property type="term" value="F:RNA binding"/>
    <property type="evidence" value="ECO:0007669"/>
    <property type="project" value="InterPro"/>
</dbReference>
<evidence type="ECO:0000256" key="5">
    <source>
        <dbReference type="ARBA" id="ARBA00022741"/>
    </source>
</evidence>
<dbReference type="CDD" id="cd21157">
    <property type="entry name" value="PUA_G5K"/>
    <property type="match status" value="1"/>
</dbReference>
<organism evidence="9">
    <name type="scientific">Absidia glauca</name>
    <name type="common">Pin mould</name>
    <dbReference type="NCBI Taxonomy" id="4829"/>
    <lineage>
        <taxon>Eukaryota</taxon>
        <taxon>Fungi</taxon>
        <taxon>Fungi incertae sedis</taxon>
        <taxon>Mucoromycota</taxon>
        <taxon>Mucoromycotina</taxon>
        <taxon>Mucoromycetes</taxon>
        <taxon>Mucorales</taxon>
        <taxon>Cunninghamellaceae</taxon>
        <taxon>Absidia</taxon>
    </lineage>
</organism>
<dbReference type="InParanoid" id="A0A163K0R0"/>
<dbReference type="AlphaFoldDB" id="A0A163K0R0"/>
<protein>
    <recommendedName>
        <fullName evidence="8">PUA domain-containing protein</fullName>
    </recommendedName>
</protein>
<dbReference type="InterPro" id="IPR001048">
    <property type="entry name" value="Asp/Glu/Uridylate_kinase"/>
</dbReference>
<dbReference type="NCBIfam" id="TIGR01027">
    <property type="entry name" value="proB"/>
    <property type="match status" value="1"/>
</dbReference>
<evidence type="ECO:0000256" key="7">
    <source>
        <dbReference type="ARBA" id="ARBA00022840"/>
    </source>
</evidence>
<dbReference type="InterPro" id="IPR036393">
    <property type="entry name" value="AceGlu_kinase-like_sf"/>
</dbReference>
<dbReference type="Proteomes" id="UP000078561">
    <property type="component" value="Unassembled WGS sequence"/>
</dbReference>
<dbReference type="GO" id="GO:0005524">
    <property type="term" value="F:ATP binding"/>
    <property type="evidence" value="ECO:0007669"/>
    <property type="project" value="UniProtKB-KW"/>
</dbReference>
<dbReference type="InterPro" id="IPR011529">
    <property type="entry name" value="Glu_5kinase"/>
</dbReference>
<dbReference type="GO" id="GO:0004349">
    <property type="term" value="F:glutamate 5-kinase activity"/>
    <property type="evidence" value="ECO:0007669"/>
    <property type="project" value="InterPro"/>
</dbReference>
<dbReference type="PROSITE" id="PS00902">
    <property type="entry name" value="GLUTAMATE_5_KINASE"/>
    <property type="match status" value="1"/>
</dbReference>
<dbReference type="SMART" id="SM00359">
    <property type="entry name" value="PUA"/>
    <property type="match status" value="1"/>
</dbReference>
<dbReference type="PANTHER" id="PTHR43654">
    <property type="entry name" value="GLUTAMATE 5-KINASE"/>
    <property type="match status" value="1"/>
</dbReference>
<keyword evidence="3" id="KW-0641">Proline biosynthesis</keyword>
<keyword evidence="6" id="KW-0418">Kinase</keyword>
<dbReference type="GO" id="GO:0005829">
    <property type="term" value="C:cytosol"/>
    <property type="evidence" value="ECO:0007669"/>
    <property type="project" value="TreeGrafter"/>
</dbReference>
<feature type="domain" description="PUA" evidence="8">
    <location>
        <begin position="295"/>
        <end position="391"/>
    </location>
</feature>
<dbReference type="InterPro" id="IPR036974">
    <property type="entry name" value="PUA_sf"/>
</dbReference>
<dbReference type="SUPFAM" id="SSF53633">
    <property type="entry name" value="Carbamate kinase-like"/>
    <property type="match status" value="1"/>
</dbReference>
<dbReference type="CDD" id="cd04242">
    <property type="entry name" value="AAK_G5K_ProB"/>
    <property type="match status" value="1"/>
</dbReference>
<dbReference type="FunCoup" id="A0A163K0R0">
    <property type="interactions" value="367"/>
</dbReference>
<keyword evidence="5" id="KW-0547">Nucleotide-binding</keyword>
<keyword evidence="10" id="KW-1185">Reference proteome</keyword>
<dbReference type="PRINTS" id="PR00474">
    <property type="entry name" value="GLU5KINASE"/>
</dbReference>
<gene>
    <name evidence="9" type="primary">ABSGL_11661.1 scaffold 12295</name>
</gene>
<keyword evidence="4" id="KW-0808">Transferase</keyword>
<keyword evidence="1" id="KW-0963">Cytoplasm</keyword>
<dbReference type="PIRSF" id="PIRSF000729">
    <property type="entry name" value="GK"/>
    <property type="match status" value="1"/>
</dbReference>
<evidence type="ECO:0000313" key="9">
    <source>
        <dbReference type="EMBL" id="SAM05786.1"/>
    </source>
</evidence>
<keyword evidence="2" id="KW-0028">Amino-acid biosynthesis</keyword>
<sequence length="406" mass="43394">MKHPSQTSGLTIVIKVGTSSICDEKSHFPILSNLSGLVETVLKLKSLQHRVVVVTSAAVGTGLRRLNIAEKPSKLAARQAVAAVGQGRLMALYDDLFGQFNQPVAQVLLTKNDLSDRSQYLNAVSCLEELLSMDVVPIVNENDTISTQGIRFGDNDTLAAITAGMIKADYLFLMTDVDCLYTDNPRTNPDARPVLLCDDVAALKDKVSVVSGGSALGTGGMITKLIAADLATAAGVTTVITHGSKTTNICKIINSNNDDNQKTPSETPLHTKFTAKNNPMLDRKWWILHGLHTAGTIYIDAGAAKAVVTPGLRSSLFAAGIVDVQGKFNAQQAVQICLRQTTVEGDKTHLVDVAIGKGLVNYSSAEITRIKQCNSSEIAGILGYVNADCVIHRDNLVRVAQEQEIS</sequence>
<dbReference type="FunFam" id="3.40.1160.10:FF:000018">
    <property type="entry name" value="Glutamate 5-kinase"/>
    <property type="match status" value="1"/>
</dbReference>
<dbReference type="Gene3D" id="3.40.1160.10">
    <property type="entry name" value="Acetylglutamate kinase-like"/>
    <property type="match status" value="2"/>
</dbReference>
<dbReference type="OMA" id="TNPRKDP"/>
<keyword evidence="7" id="KW-0067">ATP-binding</keyword>
<dbReference type="InterPro" id="IPR041739">
    <property type="entry name" value="G5K_ProB"/>
</dbReference>
<evidence type="ECO:0000256" key="4">
    <source>
        <dbReference type="ARBA" id="ARBA00022679"/>
    </source>
</evidence>
<dbReference type="InterPro" id="IPR002478">
    <property type="entry name" value="PUA"/>
</dbReference>
<dbReference type="InterPro" id="IPR019797">
    <property type="entry name" value="Glutamate_5-kinase_CS"/>
</dbReference>
<dbReference type="EMBL" id="LT554468">
    <property type="protein sequence ID" value="SAM05786.1"/>
    <property type="molecule type" value="Genomic_DNA"/>
</dbReference>
<dbReference type="SUPFAM" id="SSF88697">
    <property type="entry name" value="PUA domain-like"/>
    <property type="match status" value="1"/>
</dbReference>
<dbReference type="HAMAP" id="MF_00456">
    <property type="entry name" value="ProB"/>
    <property type="match status" value="1"/>
</dbReference>
<dbReference type="InterPro" id="IPR005715">
    <property type="entry name" value="Glu_5kinase/COase_Synthase"/>
</dbReference>
<dbReference type="PROSITE" id="PS50890">
    <property type="entry name" value="PUA"/>
    <property type="match status" value="1"/>
</dbReference>
<dbReference type="Gene3D" id="2.30.130.10">
    <property type="entry name" value="PUA domain"/>
    <property type="match status" value="1"/>
</dbReference>
<dbReference type="GO" id="GO:1901607">
    <property type="term" value="P:alpha-amino acid biosynthetic process"/>
    <property type="evidence" value="ECO:0007669"/>
    <property type="project" value="UniProtKB-ARBA"/>
</dbReference>
<evidence type="ECO:0000259" key="8">
    <source>
        <dbReference type="SMART" id="SM00359"/>
    </source>
</evidence>
<dbReference type="InterPro" id="IPR001057">
    <property type="entry name" value="Glu/AcGlu_kinase"/>
</dbReference>
<accession>A0A163K0R0</accession>
<dbReference type="OrthoDB" id="409889at2759"/>
<proteinExistence type="inferred from homology"/>
<evidence type="ECO:0000256" key="1">
    <source>
        <dbReference type="ARBA" id="ARBA00022490"/>
    </source>
</evidence>